<accession>A0A4Y9F939</accession>
<reference evidence="3 4" key="1">
    <citation type="submission" date="2019-03" db="EMBL/GenBank/DDBJ databases">
        <title>Thermus tengchongensis species for the arsenic transformation mechanism.</title>
        <authorList>
            <person name="Yuan G.C."/>
        </authorList>
    </citation>
    <scope>NUCLEOTIDE SEQUENCE [LARGE SCALE GENOMIC DNA]</scope>
    <source>
        <strain evidence="2 4">15W</strain>
        <strain evidence="1 3">15Y</strain>
    </source>
</reference>
<evidence type="ECO:0000313" key="1">
    <source>
        <dbReference type="EMBL" id="TFU17655.1"/>
    </source>
</evidence>
<dbReference type="Proteomes" id="UP000297668">
    <property type="component" value="Unassembled WGS sequence"/>
</dbReference>
<dbReference type="AlphaFoldDB" id="A0A4Y9F939"/>
<organism evidence="2 4">
    <name type="scientific">Thermus tengchongensis</name>
    <dbReference type="NCBI Taxonomy" id="1214928"/>
    <lineage>
        <taxon>Bacteria</taxon>
        <taxon>Thermotogati</taxon>
        <taxon>Deinococcota</taxon>
        <taxon>Deinococci</taxon>
        <taxon>Thermales</taxon>
        <taxon>Thermaceae</taxon>
        <taxon>Thermus</taxon>
    </lineage>
</organism>
<protein>
    <recommendedName>
        <fullName evidence="5">Type II toxin-antitoxin system HicB family antitoxin</fullName>
    </recommendedName>
</protein>
<comment type="caution">
    <text evidence="2">The sequence shown here is derived from an EMBL/GenBank/DDBJ whole genome shotgun (WGS) entry which is preliminary data.</text>
</comment>
<sequence>MKLKVLVEYHPELEGAHEPYVARLLDYPELQGYGHTPEEAVQDALSFLEEHLGRPLRVLRQEAELEVA</sequence>
<name>A0A4Y9F939_9DEIN</name>
<dbReference type="OrthoDB" id="33106at2"/>
<dbReference type="SUPFAM" id="SSF143100">
    <property type="entry name" value="TTHA1013/TTHA0281-like"/>
    <property type="match status" value="1"/>
</dbReference>
<evidence type="ECO:0000313" key="4">
    <source>
        <dbReference type="Proteomes" id="UP000297668"/>
    </source>
</evidence>
<dbReference type="STRING" id="1449357.GCA_000744175_01698"/>
<evidence type="ECO:0000313" key="2">
    <source>
        <dbReference type="EMBL" id="TFU25100.1"/>
    </source>
</evidence>
<proteinExistence type="predicted"/>
<evidence type="ECO:0000313" key="3">
    <source>
        <dbReference type="Proteomes" id="UP000297244"/>
    </source>
</evidence>
<dbReference type="RefSeq" id="WP_038042346.1">
    <property type="nucleotide sequence ID" value="NZ_JAKEDU010000004.1"/>
</dbReference>
<dbReference type="EMBL" id="SJZF01000034">
    <property type="protein sequence ID" value="TFU25100.1"/>
    <property type="molecule type" value="Genomic_DNA"/>
</dbReference>
<dbReference type="Proteomes" id="UP000297244">
    <property type="component" value="Unassembled WGS sequence"/>
</dbReference>
<evidence type="ECO:0008006" key="5">
    <source>
        <dbReference type="Google" id="ProtNLM"/>
    </source>
</evidence>
<dbReference type="EMBL" id="SKBL01000002">
    <property type="protein sequence ID" value="TFU17655.1"/>
    <property type="molecule type" value="Genomic_DNA"/>
</dbReference>
<dbReference type="InterPro" id="IPR035069">
    <property type="entry name" value="TTHA1013/TTHA0281-like"/>
</dbReference>
<gene>
    <name evidence="1" type="ORF">E0489_02440</name>
    <name evidence="2" type="ORF">E0687_12390</name>
</gene>
<keyword evidence="3" id="KW-1185">Reference proteome</keyword>